<evidence type="ECO:0000256" key="4">
    <source>
        <dbReference type="ARBA" id="ARBA00022692"/>
    </source>
</evidence>
<evidence type="ECO:0000313" key="9">
    <source>
        <dbReference type="EMBL" id="HIT85074.1"/>
    </source>
</evidence>
<keyword evidence="4 7" id="KW-0812">Transmembrane</keyword>
<dbReference type="SUPFAM" id="SSF161098">
    <property type="entry name" value="MetI-like"/>
    <property type="match status" value="1"/>
</dbReference>
<dbReference type="GO" id="GO:0005886">
    <property type="term" value="C:plasma membrane"/>
    <property type="evidence" value="ECO:0007669"/>
    <property type="project" value="UniProtKB-SubCell"/>
</dbReference>
<feature type="transmembrane region" description="Helical" evidence="7">
    <location>
        <begin position="294"/>
        <end position="316"/>
    </location>
</feature>
<dbReference type="Gene3D" id="1.10.3720.10">
    <property type="entry name" value="MetI-like"/>
    <property type="match status" value="1"/>
</dbReference>
<comment type="caution">
    <text evidence="9">The sequence shown here is derived from an EMBL/GenBank/DDBJ whole genome shotgun (WGS) entry which is preliminary data.</text>
</comment>
<keyword evidence="6 7" id="KW-0472">Membrane</keyword>
<evidence type="ECO:0000256" key="1">
    <source>
        <dbReference type="ARBA" id="ARBA00004651"/>
    </source>
</evidence>
<dbReference type="AlphaFoldDB" id="A0A9D1H4J0"/>
<comment type="subcellular location">
    <subcellularLocation>
        <location evidence="1 7">Cell membrane</location>
        <topology evidence="1 7">Multi-pass membrane protein</topology>
    </subcellularLocation>
</comment>
<feature type="transmembrane region" description="Helical" evidence="7">
    <location>
        <begin position="135"/>
        <end position="155"/>
    </location>
</feature>
<feature type="transmembrane region" description="Helical" evidence="7">
    <location>
        <begin position="103"/>
        <end position="123"/>
    </location>
</feature>
<comment type="similarity">
    <text evidence="7">Belongs to the binding-protein-dependent transport system permease family.</text>
</comment>
<evidence type="ECO:0000256" key="5">
    <source>
        <dbReference type="ARBA" id="ARBA00022989"/>
    </source>
</evidence>
<feature type="domain" description="ABC transmembrane type-1" evidence="8">
    <location>
        <begin position="97"/>
        <end position="315"/>
    </location>
</feature>
<keyword evidence="3" id="KW-1003">Cell membrane</keyword>
<evidence type="ECO:0000256" key="6">
    <source>
        <dbReference type="ARBA" id="ARBA00023136"/>
    </source>
</evidence>
<dbReference type="Pfam" id="PF00528">
    <property type="entry name" value="BPD_transp_1"/>
    <property type="match status" value="1"/>
</dbReference>
<dbReference type="InterPro" id="IPR051393">
    <property type="entry name" value="ABC_transporter_permease"/>
</dbReference>
<dbReference type="PANTHER" id="PTHR30193">
    <property type="entry name" value="ABC TRANSPORTER PERMEASE PROTEIN"/>
    <property type="match status" value="1"/>
</dbReference>
<accession>A0A9D1H4J0</accession>
<sequence>MIAKEVGIAMKTVGAGLGRSKNHTGLLKKIKDSDRIQCYLLIALPLIGFFVFTLYPILWSAVKSFYYYDLVPSNTRFVGLKNFITLFTNGEDYWKAWLFTFKYMFIKLPIEIPLALILAVFLSKNLKLSGFFRNMYYLPCVISMAIIGIIFANIFDPFGIVNAWLLKLNVITEPIDWFGDTNKALFVLVLGGIWSSFGTNVVYFTAALSNVPKDLYEAAEIDGAGVFRKFFSVTVPMISNVFQTILLLAINGTLRTGEYIIVMTNGAPAGTTLTAEAYVMKSFLPGFSTGTPDLGYGCALSVISSIICAGIGLLYLRASRKMTELY</sequence>
<keyword evidence="2 7" id="KW-0813">Transport</keyword>
<organism evidence="9 10">
    <name type="scientific">Candidatus Ornithomonoglobus intestinigallinarum</name>
    <dbReference type="NCBI Taxonomy" id="2840894"/>
    <lineage>
        <taxon>Bacteria</taxon>
        <taxon>Bacillati</taxon>
        <taxon>Bacillota</taxon>
        <taxon>Clostridia</taxon>
        <taxon>Candidatus Ornithomonoglobus</taxon>
    </lineage>
</organism>
<dbReference type="PROSITE" id="PS50928">
    <property type="entry name" value="ABC_TM1"/>
    <property type="match status" value="1"/>
</dbReference>
<proteinExistence type="inferred from homology"/>
<dbReference type="InterPro" id="IPR000515">
    <property type="entry name" value="MetI-like"/>
</dbReference>
<gene>
    <name evidence="9" type="ORF">IAA60_04095</name>
</gene>
<dbReference type="InterPro" id="IPR035906">
    <property type="entry name" value="MetI-like_sf"/>
</dbReference>
<reference evidence="9" key="2">
    <citation type="journal article" date="2021" name="PeerJ">
        <title>Extensive microbial diversity within the chicken gut microbiome revealed by metagenomics and culture.</title>
        <authorList>
            <person name="Gilroy R."/>
            <person name="Ravi A."/>
            <person name="Getino M."/>
            <person name="Pursley I."/>
            <person name="Horton D.L."/>
            <person name="Alikhan N.F."/>
            <person name="Baker D."/>
            <person name="Gharbi K."/>
            <person name="Hall N."/>
            <person name="Watson M."/>
            <person name="Adriaenssens E.M."/>
            <person name="Foster-Nyarko E."/>
            <person name="Jarju S."/>
            <person name="Secka A."/>
            <person name="Antonio M."/>
            <person name="Oren A."/>
            <person name="Chaudhuri R.R."/>
            <person name="La Ragione R."/>
            <person name="Hildebrand F."/>
            <person name="Pallen M.J."/>
        </authorList>
    </citation>
    <scope>NUCLEOTIDE SEQUENCE</scope>
    <source>
        <strain evidence="9">CHK181-108</strain>
    </source>
</reference>
<feature type="transmembrane region" description="Helical" evidence="7">
    <location>
        <begin position="38"/>
        <end position="58"/>
    </location>
</feature>
<reference evidence="9" key="1">
    <citation type="submission" date="2020-10" db="EMBL/GenBank/DDBJ databases">
        <authorList>
            <person name="Gilroy R."/>
        </authorList>
    </citation>
    <scope>NUCLEOTIDE SEQUENCE</scope>
    <source>
        <strain evidence="9">CHK181-108</strain>
    </source>
</reference>
<evidence type="ECO:0000259" key="8">
    <source>
        <dbReference type="PROSITE" id="PS50928"/>
    </source>
</evidence>
<evidence type="ECO:0000256" key="7">
    <source>
        <dbReference type="RuleBase" id="RU363032"/>
    </source>
</evidence>
<evidence type="ECO:0000313" key="10">
    <source>
        <dbReference type="Proteomes" id="UP000824165"/>
    </source>
</evidence>
<dbReference type="PANTHER" id="PTHR30193:SF37">
    <property type="entry name" value="INNER MEMBRANE ABC TRANSPORTER PERMEASE PROTEIN YCJO"/>
    <property type="match status" value="1"/>
</dbReference>
<evidence type="ECO:0000256" key="3">
    <source>
        <dbReference type="ARBA" id="ARBA00022475"/>
    </source>
</evidence>
<feature type="transmembrane region" description="Helical" evidence="7">
    <location>
        <begin position="184"/>
        <end position="209"/>
    </location>
</feature>
<dbReference type="CDD" id="cd06261">
    <property type="entry name" value="TM_PBP2"/>
    <property type="match status" value="1"/>
</dbReference>
<dbReference type="Proteomes" id="UP000824165">
    <property type="component" value="Unassembled WGS sequence"/>
</dbReference>
<evidence type="ECO:0000256" key="2">
    <source>
        <dbReference type="ARBA" id="ARBA00022448"/>
    </source>
</evidence>
<name>A0A9D1H4J0_9FIRM</name>
<dbReference type="GO" id="GO:0055085">
    <property type="term" value="P:transmembrane transport"/>
    <property type="evidence" value="ECO:0007669"/>
    <property type="project" value="InterPro"/>
</dbReference>
<keyword evidence="5 7" id="KW-1133">Transmembrane helix</keyword>
<dbReference type="EMBL" id="DVLU01000038">
    <property type="protein sequence ID" value="HIT85074.1"/>
    <property type="molecule type" value="Genomic_DNA"/>
</dbReference>
<protein>
    <submittedName>
        <fullName evidence="9">Sugar ABC transporter permease</fullName>
    </submittedName>
</protein>